<dbReference type="AlphaFoldDB" id="A0A2T2PA22"/>
<accession>A0A2T2PA22</accession>
<organism evidence="2 3">
    <name type="scientific">Corynespora cassiicola Philippines</name>
    <dbReference type="NCBI Taxonomy" id="1448308"/>
    <lineage>
        <taxon>Eukaryota</taxon>
        <taxon>Fungi</taxon>
        <taxon>Dikarya</taxon>
        <taxon>Ascomycota</taxon>
        <taxon>Pezizomycotina</taxon>
        <taxon>Dothideomycetes</taxon>
        <taxon>Pleosporomycetidae</taxon>
        <taxon>Pleosporales</taxon>
        <taxon>Corynesporascaceae</taxon>
        <taxon>Corynespora</taxon>
    </lineage>
</organism>
<dbReference type="OrthoDB" id="3939315at2759"/>
<proteinExistence type="predicted"/>
<evidence type="ECO:0000313" key="3">
    <source>
        <dbReference type="Proteomes" id="UP000240883"/>
    </source>
</evidence>
<evidence type="ECO:0000256" key="1">
    <source>
        <dbReference type="SAM" id="MobiDB-lite"/>
    </source>
</evidence>
<name>A0A2T2PA22_CORCC</name>
<gene>
    <name evidence="2" type="ORF">BS50DRAFT_17938</name>
</gene>
<reference evidence="2 3" key="1">
    <citation type="journal article" date="2018" name="Front. Microbiol.">
        <title>Genome-Wide Analysis of Corynespora cassiicola Leaf Fall Disease Putative Effectors.</title>
        <authorList>
            <person name="Lopez D."/>
            <person name="Ribeiro S."/>
            <person name="Label P."/>
            <person name="Fumanal B."/>
            <person name="Venisse J.S."/>
            <person name="Kohler A."/>
            <person name="de Oliveira R.R."/>
            <person name="Labutti K."/>
            <person name="Lipzen A."/>
            <person name="Lail K."/>
            <person name="Bauer D."/>
            <person name="Ohm R.A."/>
            <person name="Barry K.W."/>
            <person name="Spatafora J."/>
            <person name="Grigoriev I.V."/>
            <person name="Martin F.M."/>
            <person name="Pujade-Renaud V."/>
        </authorList>
    </citation>
    <scope>NUCLEOTIDE SEQUENCE [LARGE SCALE GENOMIC DNA]</scope>
    <source>
        <strain evidence="2 3">Philippines</strain>
    </source>
</reference>
<feature type="compositionally biased region" description="Polar residues" evidence="1">
    <location>
        <begin position="40"/>
        <end position="77"/>
    </location>
</feature>
<protein>
    <submittedName>
        <fullName evidence="2">Uncharacterized protein</fullName>
    </submittedName>
</protein>
<keyword evidence="3" id="KW-1185">Reference proteome</keyword>
<feature type="region of interest" description="Disordered" evidence="1">
    <location>
        <begin position="1"/>
        <end position="91"/>
    </location>
</feature>
<sequence length="308" mass="35088">MHDAPPYSPNATSSERRLPNDYQFTRVGETEEDPLASLSRAKTNSSTHSTPRATTSHLSPHGNFASSSRPNGLTQVVSAPARPTPVHHPELPPSYAPVDELAYTFRLEAPFVYTTRTSNVPRYQLRQDFTRSGKPRRLSIRRLMANETRHASLPSPTLFAPGPPRIRYDDDGTMYDITSFEMRGHRASTLAGSIKLESGRELLGPKWTRIYLYRKSARRDSLNPENEARMHRFGYHADDEWDKKLLFQVKKGIWEVGEGRQVAREHEGEFEIVDLGLDGAKRDLLIACWLMKVWNGEGMRWEGDLKGW</sequence>
<evidence type="ECO:0000313" key="2">
    <source>
        <dbReference type="EMBL" id="PSN74522.1"/>
    </source>
</evidence>
<dbReference type="EMBL" id="KZ678128">
    <property type="protein sequence ID" value="PSN74522.1"/>
    <property type="molecule type" value="Genomic_DNA"/>
</dbReference>
<dbReference type="Proteomes" id="UP000240883">
    <property type="component" value="Unassembled WGS sequence"/>
</dbReference>